<accession>W9S563</accession>
<evidence type="ECO:0000256" key="1">
    <source>
        <dbReference type="SAM" id="MobiDB-lite"/>
    </source>
</evidence>
<proteinExistence type="predicted"/>
<organism evidence="2 3">
    <name type="scientific">Morus notabilis</name>
    <dbReference type="NCBI Taxonomy" id="981085"/>
    <lineage>
        <taxon>Eukaryota</taxon>
        <taxon>Viridiplantae</taxon>
        <taxon>Streptophyta</taxon>
        <taxon>Embryophyta</taxon>
        <taxon>Tracheophyta</taxon>
        <taxon>Spermatophyta</taxon>
        <taxon>Magnoliopsida</taxon>
        <taxon>eudicotyledons</taxon>
        <taxon>Gunneridae</taxon>
        <taxon>Pentapetalae</taxon>
        <taxon>rosids</taxon>
        <taxon>fabids</taxon>
        <taxon>Rosales</taxon>
        <taxon>Moraceae</taxon>
        <taxon>Moreae</taxon>
        <taxon>Morus</taxon>
    </lineage>
</organism>
<evidence type="ECO:0000313" key="3">
    <source>
        <dbReference type="Proteomes" id="UP000030645"/>
    </source>
</evidence>
<dbReference type="AlphaFoldDB" id="W9S563"/>
<reference evidence="3" key="1">
    <citation type="submission" date="2013-01" db="EMBL/GenBank/DDBJ databases">
        <title>Draft Genome Sequence of a Mulberry Tree, Morus notabilis C.K. Schneid.</title>
        <authorList>
            <person name="He N."/>
            <person name="Zhao S."/>
        </authorList>
    </citation>
    <scope>NUCLEOTIDE SEQUENCE</scope>
</reference>
<sequence length="99" mass="11391">MGTEMSERRIAGLLTFCEMIDGGEERGDTWMPAWNIRRRTRGWGIFEESRGGSIKTIELRRGHVGWEEKEEESGTGDGSGVQLNGDAFRCLRERREAWR</sequence>
<evidence type="ECO:0000313" key="2">
    <source>
        <dbReference type="EMBL" id="EXC26254.1"/>
    </source>
</evidence>
<gene>
    <name evidence="2" type="ORF">L484_022828</name>
</gene>
<dbReference type="EMBL" id="KE346101">
    <property type="protein sequence ID" value="EXC26254.1"/>
    <property type="molecule type" value="Genomic_DNA"/>
</dbReference>
<dbReference type="Proteomes" id="UP000030645">
    <property type="component" value="Unassembled WGS sequence"/>
</dbReference>
<keyword evidence="3" id="KW-1185">Reference proteome</keyword>
<feature type="region of interest" description="Disordered" evidence="1">
    <location>
        <begin position="65"/>
        <end position="84"/>
    </location>
</feature>
<name>W9S563_9ROSA</name>
<protein>
    <submittedName>
        <fullName evidence="2">Uncharacterized protein</fullName>
    </submittedName>
</protein>